<dbReference type="InterPro" id="IPR025486">
    <property type="entry name" value="DUF4378"/>
</dbReference>
<evidence type="ECO:0000313" key="4">
    <source>
        <dbReference type="EMBL" id="KAF1002080.1"/>
    </source>
</evidence>
<accession>A0A6L5B941</accession>
<sequence>MQKKREHVVVTEMIQVGCKWKLKGFFDHRHCRPKEMLLKKNQNKDVTGSGHPRRKINTSTLGHNCQGIKNAPEDKGVGMDDETYLPKVIQENDEMHKFALEILDTNSELFLKLLKDPNSLLIKRIRNAKNLQQAKKETVKLLYENKLADCGNNAIPRKRQTPTHSTHKSLLERIKSQYGCQPVDVEIPSTSNSIVVLKPRLTKEERDILRKYRNLELSNRATASKKLNLPNVSYVNKRDFEAKMRLSKMLRNAEAAEHCSDRQGPRTLKSILSSPLSSPEYEYSAPISQEKDADASVCLQSMIDSACSNNEYAWEGNSSPLQNLEAAISASLMKLADESQNLEPRDEIIEPAYSSDGLSCKASVNMEMSDTIKSEDLDISELSCAEQGTGTTKVCCEHRFSECSIQQDFWLENKPLNSSLVVSSSDPFSEYKVETKDASKDREEHPSSICVLESLFAKSFTGLSSNINCPAKSHMQQHDTDCEEALLIKDHSTTFLQTTGLYGEKLSKKLHSSVQLLNTSSLAEQKIFLDFIKDILLELNRRHYSFYPRASSIRQSTVASSVLDKNMMEEFLKEIQWYLVPPETPRTLEDLAVKDVKRDDNWSGTKLETEEVVIQLTDDLLEELIMQTNYVR</sequence>
<comment type="caution">
    <text evidence="4">The sequence shown here is derived from an EMBL/GenBank/DDBJ whole genome shotgun (WGS) entry which is preliminary data.</text>
</comment>
<dbReference type="Proteomes" id="UP000593563">
    <property type="component" value="Unassembled WGS sequence"/>
</dbReference>
<evidence type="ECO:0000259" key="3">
    <source>
        <dbReference type="Pfam" id="PF14309"/>
    </source>
</evidence>
<evidence type="ECO:0000259" key="2">
    <source>
        <dbReference type="Pfam" id="PF12552"/>
    </source>
</evidence>
<dbReference type="PANTHER" id="PTHR47212:SF4">
    <property type="entry name" value="ADHESIN-LIKE PROTEIN, PUTATIVE (DUF3741)-RELATED"/>
    <property type="match status" value="1"/>
</dbReference>
<evidence type="ECO:0008006" key="6">
    <source>
        <dbReference type="Google" id="ProtNLM"/>
    </source>
</evidence>
<dbReference type="EMBL" id="WRXP01001693">
    <property type="protein sequence ID" value="KAF1002080.1"/>
    <property type="molecule type" value="Genomic_DNA"/>
</dbReference>
<dbReference type="Pfam" id="PF14309">
    <property type="entry name" value="DUF4378"/>
    <property type="match status" value="1"/>
</dbReference>
<gene>
    <name evidence="4" type="ORF">AG4045_016020</name>
</gene>
<protein>
    <recommendedName>
        <fullName evidence="6">DUF4378 domain-containing protein</fullName>
    </recommendedName>
</protein>
<feature type="domain" description="DUF4378" evidence="3">
    <location>
        <begin position="506"/>
        <end position="625"/>
    </location>
</feature>
<feature type="domain" description="DUF3741" evidence="2">
    <location>
        <begin position="99"/>
        <end position="119"/>
    </location>
</feature>
<dbReference type="AlphaFoldDB" id="A0A6L5B941"/>
<keyword evidence="5" id="KW-1185">Reference proteome</keyword>
<dbReference type="Pfam" id="PF12552">
    <property type="entry name" value="DUF3741"/>
    <property type="match status" value="1"/>
</dbReference>
<name>A0A6L5B941_APIGR</name>
<reference evidence="4" key="1">
    <citation type="submission" date="2020-01" db="EMBL/GenBank/DDBJ databases">
        <title>The Celery Genome Sequence Reveals Sequential Paleo-tetraploidization, Resistance Gene Elimination, Karyotype Evolution, and Functional Innovation in Apiales.</title>
        <authorList>
            <person name="Song X."/>
        </authorList>
    </citation>
    <scope>NUCLEOTIDE SEQUENCE</scope>
    <source>
        <tissue evidence="4">Leaf</tissue>
    </source>
</reference>
<evidence type="ECO:0000256" key="1">
    <source>
        <dbReference type="SAM" id="MobiDB-lite"/>
    </source>
</evidence>
<feature type="region of interest" description="Disordered" evidence="1">
    <location>
        <begin position="42"/>
        <end position="79"/>
    </location>
</feature>
<proteinExistence type="predicted"/>
<organism evidence="4 5">
    <name type="scientific">Apium graveolens</name>
    <name type="common">Celery</name>
    <dbReference type="NCBI Taxonomy" id="4045"/>
    <lineage>
        <taxon>Eukaryota</taxon>
        <taxon>Viridiplantae</taxon>
        <taxon>Streptophyta</taxon>
        <taxon>Embryophyta</taxon>
        <taxon>Tracheophyta</taxon>
        <taxon>Spermatophyta</taxon>
        <taxon>Magnoliopsida</taxon>
        <taxon>eudicotyledons</taxon>
        <taxon>Gunneridae</taxon>
        <taxon>Pentapetalae</taxon>
        <taxon>asterids</taxon>
        <taxon>campanulids</taxon>
        <taxon>Apiales</taxon>
        <taxon>Apiaceae</taxon>
        <taxon>Apioideae</taxon>
        <taxon>apioid superclade</taxon>
        <taxon>Apieae</taxon>
        <taxon>Apium</taxon>
    </lineage>
</organism>
<dbReference type="PANTHER" id="PTHR47212">
    <property type="entry name" value="ADHESIN-LIKE PROTEIN, PUTATIVE (DUF3741)-RELATED"/>
    <property type="match status" value="1"/>
</dbReference>
<evidence type="ECO:0000313" key="5">
    <source>
        <dbReference type="Proteomes" id="UP000593563"/>
    </source>
</evidence>
<dbReference type="InterPro" id="IPR022212">
    <property type="entry name" value="DUF3741"/>
</dbReference>